<evidence type="ECO:0000256" key="1">
    <source>
        <dbReference type="ARBA" id="ARBA00001946"/>
    </source>
</evidence>
<dbReference type="AlphaFoldDB" id="A0A1G2IDB8"/>
<accession>A0A1G2IDB8</accession>
<dbReference type="STRING" id="1802214.A2908_03590"/>
<comment type="caution">
    <text evidence="4">The sequence shown here is derived from an EMBL/GenBank/DDBJ whole genome shotgun (WGS) entry which is preliminary data.</text>
</comment>
<evidence type="ECO:0000256" key="2">
    <source>
        <dbReference type="ARBA" id="ARBA00022801"/>
    </source>
</evidence>
<protein>
    <recommendedName>
        <fullName evidence="3">Nudix hydrolase domain-containing protein</fullName>
    </recommendedName>
</protein>
<dbReference type="Pfam" id="PF00293">
    <property type="entry name" value="NUDIX"/>
    <property type="match status" value="1"/>
</dbReference>
<feature type="domain" description="Nudix hydrolase" evidence="3">
    <location>
        <begin position="7"/>
        <end position="134"/>
    </location>
</feature>
<proteinExistence type="predicted"/>
<keyword evidence="2" id="KW-0378">Hydrolase</keyword>
<organism evidence="4 5">
    <name type="scientific">Candidatus Staskawiczbacteria bacterium RIFCSPLOWO2_01_FULL_38_12b</name>
    <dbReference type="NCBI Taxonomy" id="1802214"/>
    <lineage>
        <taxon>Bacteria</taxon>
        <taxon>Candidatus Staskawicziibacteriota</taxon>
    </lineage>
</organism>
<dbReference type="PANTHER" id="PTHR43046">
    <property type="entry name" value="GDP-MANNOSE MANNOSYL HYDROLASE"/>
    <property type="match status" value="1"/>
</dbReference>
<dbReference type="EMBL" id="MHPA01000024">
    <property type="protein sequence ID" value="OGZ72597.1"/>
    <property type="molecule type" value="Genomic_DNA"/>
</dbReference>
<dbReference type="InterPro" id="IPR015797">
    <property type="entry name" value="NUDIX_hydrolase-like_dom_sf"/>
</dbReference>
<comment type="cofactor">
    <cofactor evidence="1">
        <name>Mg(2+)</name>
        <dbReference type="ChEBI" id="CHEBI:18420"/>
    </cofactor>
</comment>
<evidence type="ECO:0000259" key="3">
    <source>
        <dbReference type="PROSITE" id="PS51462"/>
    </source>
</evidence>
<name>A0A1G2IDB8_9BACT</name>
<dbReference type="PROSITE" id="PS51462">
    <property type="entry name" value="NUDIX"/>
    <property type="match status" value="1"/>
</dbReference>
<evidence type="ECO:0000313" key="4">
    <source>
        <dbReference type="EMBL" id="OGZ72597.1"/>
    </source>
</evidence>
<dbReference type="PANTHER" id="PTHR43046:SF16">
    <property type="entry name" value="ADP-RIBOSE PYROPHOSPHATASE YJHB-RELATED"/>
    <property type="match status" value="1"/>
</dbReference>
<dbReference type="SUPFAM" id="SSF55811">
    <property type="entry name" value="Nudix"/>
    <property type="match status" value="1"/>
</dbReference>
<reference evidence="4 5" key="1">
    <citation type="journal article" date="2016" name="Nat. Commun.">
        <title>Thousands of microbial genomes shed light on interconnected biogeochemical processes in an aquifer system.</title>
        <authorList>
            <person name="Anantharaman K."/>
            <person name="Brown C.T."/>
            <person name="Hug L.A."/>
            <person name="Sharon I."/>
            <person name="Castelle C.J."/>
            <person name="Probst A.J."/>
            <person name="Thomas B.C."/>
            <person name="Singh A."/>
            <person name="Wilkins M.J."/>
            <person name="Karaoz U."/>
            <person name="Brodie E.L."/>
            <person name="Williams K.H."/>
            <person name="Hubbard S.S."/>
            <person name="Banfield J.F."/>
        </authorList>
    </citation>
    <scope>NUCLEOTIDE SEQUENCE [LARGE SCALE GENOMIC DNA]</scope>
</reference>
<evidence type="ECO:0000313" key="5">
    <source>
        <dbReference type="Proteomes" id="UP000176774"/>
    </source>
</evidence>
<sequence>MQKERNKSVPAVYIILKKGEEILLGRRKNTGYYDGWYGVPAGHVDAKELPSIAGVREAKEEVGIDINPTDVKFAHALYRTAHDETGDRSDYFFIVEKWDGEPKIMEPEKCDDLQWFLITLNYETPRRYFSKIWR</sequence>
<gene>
    <name evidence="4" type="ORF">A2908_03590</name>
</gene>
<dbReference type="Proteomes" id="UP000176774">
    <property type="component" value="Unassembled WGS sequence"/>
</dbReference>
<dbReference type="GO" id="GO:0016787">
    <property type="term" value="F:hydrolase activity"/>
    <property type="evidence" value="ECO:0007669"/>
    <property type="project" value="UniProtKB-KW"/>
</dbReference>
<dbReference type="InterPro" id="IPR000086">
    <property type="entry name" value="NUDIX_hydrolase_dom"/>
</dbReference>
<dbReference type="Gene3D" id="3.90.79.10">
    <property type="entry name" value="Nucleoside Triphosphate Pyrophosphohydrolase"/>
    <property type="match status" value="1"/>
</dbReference>